<evidence type="ECO:0000313" key="1">
    <source>
        <dbReference type="EMBL" id="OWY96258.1"/>
    </source>
</evidence>
<gene>
    <name evidence="1" type="ORF">PHMEG_00033521</name>
</gene>
<sequence length="280" mass="30838">MSIKVLVPGNSQRAHQTALSAFERFAKAESMTVTQISDCIRVDSSGNALYVVLYKFGVYLAFNETSRRTLLSKNSVASYFGQVKNHFLEAYPELEAASGRPVQKIATVLDKYCAKRGTDFTRQAPVCTKKDLQVLVYTIYKAAATHEDYKGACRLSLLWYLLGRSSDMQCLLKCQLAIYPGGCLYITFKRMKSAASQSASIYYDMKEFMSCPVHALAVATIMHGAPNEYLLDHIPNNIQDNHTTITSSTSPLELLGNGAPDLATVNSASQKYAINVPASL</sequence>
<reference evidence="2" key="1">
    <citation type="submission" date="2017-03" db="EMBL/GenBank/DDBJ databases">
        <title>Phytopthora megakarya and P. palmivora, two closely related causual agents of cacao black pod achieved similar genome size and gene model numbers by different mechanisms.</title>
        <authorList>
            <person name="Ali S."/>
            <person name="Shao J."/>
            <person name="Larry D.J."/>
            <person name="Kronmiller B."/>
            <person name="Shen D."/>
            <person name="Strem M.D."/>
            <person name="Melnick R.L."/>
            <person name="Guiltinan M.J."/>
            <person name="Tyler B.M."/>
            <person name="Meinhardt L.W."/>
            <person name="Bailey B.A."/>
        </authorList>
    </citation>
    <scope>NUCLEOTIDE SEQUENCE [LARGE SCALE GENOMIC DNA]</scope>
    <source>
        <strain evidence="2">zdho120</strain>
    </source>
</reference>
<dbReference type="OrthoDB" id="116585at2759"/>
<proteinExistence type="predicted"/>
<dbReference type="EMBL" id="NBNE01011885">
    <property type="protein sequence ID" value="OWY96258.1"/>
    <property type="molecule type" value="Genomic_DNA"/>
</dbReference>
<name>A0A225UTS5_9STRA</name>
<protein>
    <submittedName>
        <fullName evidence="1">Uncharacterized protein</fullName>
    </submittedName>
</protein>
<accession>A0A225UTS5</accession>
<organism evidence="1 2">
    <name type="scientific">Phytophthora megakarya</name>
    <dbReference type="NCBI Taxonomy" id="4795"/>
    <lineage>
        <taxon>Eukaryota</taxon>
        <taxon>Sar</taxon>
        <taxon>Stramenopiles</taxon>
        <taxon>Oomycota</taxon>
        <taxon>Peronosporomycetes</taxon>
        <taxon>Peronosporales</taxon>
        <taxon>Peronosporaceae</taxon>
        <taxon>Phytophthora</taxon>
    </lineage>
</organism>
<dbReference type="Proteomes" id="UP000198211">
    <property type="component" value="Unassembled WGS sequence"/>
</dbReference>
<keyword evidence="2" id="KW-1185">Reference proteome</keyword>
<dbReference type="AlphaFoldDB" id="A0A225UTS5"/>
<comment type="caution">
    <text evidence="1">The sequence shown here is derived from an EMBL/GenBank/DDBJ whole genome shotgun (WGS) entry which is preliminary data.</text>
</comment>
<dbReference type="STRING" id="4795.A0A225UTS5"/>
<evidence type="ECO:0000313" key="2">
    <source>
        <dbReference type="Proteomes" id="UP000198211"/>
    </source>
</evidence>